<dbReference type="Gene3D" id="2.60.40.4270">
    <property type="entry name" value="Listeria-Bacteroides repeat domain"/>
    <property type="match status" value="3"/>
</dbReference>
<sequence length="1827" mass="202847">MYKRIISLMFAVLLLVSLVSPGLTSAQTSNPSESRTESLELPPSNELSSGWSNIAQNINPVADAPNLTNGNTASSFNDVKQGNWFFEAANYVYQNGLFQGTGEHTFSPQGTMTRAMFVTVLGRVAGIDSSQYTSASSFTDVSAGSYYAPYVEWANKNGIVTGVGNRKFAPNSTVTKEQMATIMVRYFEEFNIGYQTGNTINTEPNDIGNVSSWAKDAVLALWRAGLINGDPSGNFNPAFNATRAEAASFVMRSNEVIKKNTSPASTAIPTSTSTPTPTSTPTLTSTSASTSTSTPVSTPTPSPTSTSGTFTITFNTNGGTAIANRYVVAGQSLGELPTTQKENYTFLGWYTDSEFTTEVSLDAIVTSDMTLYAKFERLSDQALEVQSIPVISKLDQPSTFSIKVVDSSGELTESMIKNAIKFSASTHLDFVKYSGISITKVDNEYIITANNKNKQFPEGGTFKLVLTEDALVFKEGDTEYDSSTREVDFTTAKAEVNNLKFNPDLKFISASEVSLMSQDGQQAKFIANPLYTYDINKGTTETTVNDYQDGYFIHDGGGIEVGDTVAIYDGANPSEHHGSAPLEDEGNISYVQIFSIKNGNEYHYGAPDVADIIFVPDVLPVNAAEDTDGDPNNNSITVSESTMDFSDAKYAGFNFKEDLTVEPGDFIAFYTGELSEASQLLNYAQIRAVNLANNTYTITYEAISEEAMRSSFDYYKKDQKVENEKLLSDDSIAQLEAEMTSEAMDSGFAQRASGYLASMALQTDSFKELNVDNQFSDSDIQYLSENAAAGTSLMKIAGAKVEVSVEQVKVDISPNLNHFEGKTGIRAALQIEAEVTIEVSANHEIKIKLTGTFEQEFSVNLSAGGNIYWEEFWFFSIPVDYSVYANLDVYTYTAVRFDANLGLFEKEEDIDWKSDDVINVARQIKKVMEESEKYTDTEIDEISDSLPDLYADFLDNEDIDWVDIVTQEIFRTQVRVVNGIFEIVFKAEFVVSAKVNISVGIIYTYENGQRYGFNMRIIAAEVSNSQTTLVPEKYNFTFYAMGELGLRAGIRLTVEVGALSTELNSIGVQAELGGYIKLWGFFYYHYERTEGKPAISSMKGAYHAEIGLYLEIKIIAQAFKGTFSVVPYSTTYEKPLFEMGTRNAILDFSYEQDDVEPIEMHGEFGKISYQLPLEYFMMDKMDLHDGELTSSPQDVSYFRISFSNRDNFRYDPRNRTITPDRDDETGYDTELYITYDGPSASLGSDPLTRTYTVSYDNLKDSYTMTLKELDEKLPLSDMRIMRQISGKYLSAIPQIPDPTKLGYTFIGWYNESLGTIGWKVPLPTVMDAKDLNFYAAFQPATDTPYLVETYTENLYDDGYTLVDTEKLRGTTNAVPSVGPKDIPGFITPQKTQVVIKADGSTVIKYSYKREMIELTFQLDYSKATDDVPIAATQYIEYMKYGASLDVPSYVTNIKGLTFLGWESMDNLVPATPKTYTAYFDLKKDMRVLVEYYSRDSYEGEFSKVGSEIYLATAYKVFNARTQAAGYYNSPNEYELADDWGLPTDYTIVVDPERPKNELVVRQYLQRKYELTFDSNEGTFADGVSGKSYLSAGMPYQIPSDPTREGYTFAGWSPAIPSENREMPAENLTYTAQWTEAAERQKYTVEHYQRGTGIDAPFELVDTEELEGIVGDTVTATHKTYSGFYTLEGTGTDYATISSGVVDEDGSTTLQLYYDRNVYKVKFIYIDPFTQEEKLINEETYRFGVQFTIPSKSVWGLGVTGIGWKALDGAPEIDEYAMNLVPAQNVTYELILPDEGSGEGGEGENPGFPGFPGFPGSQFPGLTGFIKF</sequence>
<dbReference type="RefSeq" id="WP_171717737.1">
    <property type="nucleotide sequence ID" value="NZ_WHOB01000037.1"/>
</dbReference>
<dbReference type="InterPro" id="IPR042229">
    <property type="entry name" value="Listeria/Bacterioides_rpt_sf"/>
</dbReference>
<evidence type="ECO:0000313" key="5">
    <source>
        <dbReference type="EMBL" id="NOU79960.1"/>
    </source>
</evidence>
<gene>
    <name evidence="5" type="ORF">GC101_13870</name>
</gene>
<feature type="domain" description="SLH" evidence="4">
    <location>
        <begin position="201"/>
        <end position="264"/>
    </location>
</feature>
<feature type="signal peptide" evidence="3">
    <location>
        <begin position="1"/>
        <end position="26"/>
    </location>
</feature>
<feature type="region of interest" description="Disordered" evidence="2">
    <location>
        <begin position="260"/>
        <end position="308"/>
    </location>
</feature>
<comment type="subcellular location">
    <subcellularLocation>
        <location evidence="1">Cell envelope</location>
    </subcellularLocation>
</comment>
<evidence type="ECO:0000259" key="4">
    <source>
        <dbReference type="PROSITE" id="PS51272"/>
    </source>
</evidence>
<evidence type="ECO:0000313" key="6">
    <source>
        <dbReference type="Proteomes" id="UP000596857"/>
    </source>
</evidence>
<evidence type="ECO:0000256" key="2">
    <source>
        <dbReference type="SAM" id="MobiDB-lite"/>
    </source>
</evidence>
<dbReference type="InterPro" id="IPR001119">
    <property type="entry name" value="SLH_dom"/>
</dbReference>
<keyword evidence="3" id="KW-0732">Signal</keyword>
<accession>A0ABX1YG24</accession>
<feature type="chain" id="PRO_5045618295" description="SLH domain-containing protein" evidence="3">
    <location>
        <begin position="27"/>
        <end position="1827"/>
    </location>
</feature>
<dbReference type="Pfam" id="PF00395">
    <property type="entry name" value="SLH"/>
    <property type="match status" value="3"/>
</dbReference>
<dbReference type="InterPro" id="IPR051465">
    <property type="entry name" value="Cell_Envelope_Struct_Comp"/>
</dbReference>
<feature type="region of interest" description="Disordered" evidence="2">
    <location>
        <begin position="1793"/>
        <end position="1819"/>
    </location>
</feature>
<dbReference type="Proteomes" id="UP000596857">
    <property type="component" value="Unassembled WGS sequence"/>
</dbReference>
<dbReference type="PANTHER" id="PTHR43308:SF5">
    <property type="entry name" value="S-LAYER PROTEIN _ PEPTIDOGLYCAN ENDO-BETA-N-ACETYLGLUCOSAMINIDASE"/>
    <property type="match status" value="1"/>
</dbReference>
<evidence type="ECO:0000256" key="1">
    <source>
        <dbReference type="ARBA" id="ARBA00004196"/>
    </source>
</evidence>
<reference evidence="5 6" key="1">
    <citation type="submission" date="2019-10" db="EMBL/GenBank/DDBJ databases">
        <title>Description of Paenibacillus terricola sp. nov.</title>
        <authorList>
            <person name="Carlier A."/>
            <person name="Qi S."/>
        </authorList>
    </citation>
    <scope>NUCLEOTIDE SEQUENCE [LARGE SCALE GENOMIC DNA]</scope>
    <source>
        <strain evidence="5 6">LMG 31459</strain>
    </source>
</reference>
<feature type="region of interest" description="Disordered" evidence="2">
    <location>
        <begin position="25"/>
        <end position="46"/>
    </location>
</feature>
<dbReference type="EMBL" id="WHOB01000037">
    <property type="protein sequence ID" value="NOU79960.1"/>
    <property type="molecule type" value="Genomic_DNA"/>
</dbReference>
<proteinExistence type="predicted"/>
<comment type="caution">
    <text evidence="5">The sequence shown here is derived from an EMBL/GenBank/DDBJ whole genome shotgun (WGS) entry which is preliminary data.</text>
</comment>
<dbReference type="NCBIfam" id="TIGR02543">
    <property type="entry name" value="List_Bact_rpt"/>
    <property type="match status" value="3"/>
</dbReference>
<feature type="domain" description="SLH" evidence="4">
    <location>
        <begin position="134"/>
        <end position="197"/>
    </location>
</feature>
<organism evidence="5 6">
    <name type="scientific">Paenibacillus phytohabitans</name>
    <dbReference type="NCBI Taxonomy" id="2654978"/>
    <lineage>
        <taxon>Bacteria</taxon>
        <taxon>Bacillati</taxon>
        <taxon>Bacillota</taxon>
        <taxon>Bacilli</taxon>
        <taxon>Bacillales</taxon>
        <taxon>Paenibacillaceae</taxon>
        <taxon>Paenibacillus</taxon>
    </lineage>
</organism>
<dbReference type="PANTHER" id="PTHR43308">
    <property type="entry name" value="OUTER MEMBRANE PROTEIN ALPHA-RELATED"/>
    <property type="match status" value="1"/>
</dbReference>
<dbReference type="PROSITE" id="PS51272">
    <property type="entry name" value="SLH"/>
    <property type="match status" value="3"/>
</dbReference>
<dbReference type="Pfam" id="PF09479">
    <property type="entry name" value="Flg_new"/>
    <property type="match status" value="3"/>
</dbReference>
<keyword evidence="6" id="KW-1185">Reference proteome</keyword>
<dbReference type="InterPro" id="IPR013378">
    <property type="entry name" value="InlB-like_B-rpt"/>
</dbReference>
<feature type="compositionally biased region" description="Low complexity" evidence="2">
    <location>
        <begin position="261"/>
        <end position="308"/>
    </location>
</feature>
<protein>
    <recommendedName>
        <fullName evidence="4">SLH domain-containing protein</fullName>
    </recommendedName>
</protein>
<evidence type="ECO:0000256" key="3">
    <source>
        <dbReference type="SAM" id="SignalP"/>
    </source>
</evidence>
<feature type="domain" description="SLH" evidence="4">
    <location>
        <begin position="72"/>
        <end position="133"/>
    </location>
</feature>
<name>A0ABX1YG24_9BACL</name>